<dbReference type="SMART" id="SM00506">
    <property type="entry name" value="A1pp"/>
    <property type="match status" value="1"/>
</dbReference>
<dbReference type="Pfam" id="PF01661">
    <property type="entry name" value="Macro"/>
    <property type="match status" value="1"/>
</dbReference>
<evidence type="ECO:0000313" key="3">
    <source>
        <dbReference type="Proteomes" id="UP001634394"/>
    </source>
</evidence>
<dbReference type="InterPro" id="IPR002589">
    <property type="entry name" value="Macro_dom"/>
</dbReference>
<dbReference type="PROSITE" id="PS51154">
    <property type="entry name" value="MACRO"/>
    <property type="match status" value="1"/>
</dbReference>
<dbReference type="PANTHER" id="PTHR11106:SF111">
    <property type="entry name" value="MACRO DOMAIN-CONTAINING PROTEIN"/>
    <property type="match status" value="1"/>
</dbReference>
<dbReference type="Proteomes" id="UP001634394">
    <property type="component" value="Unassembled WGS sequence"/>
</dbReference>
<protein>
    <recommendedName>
        <fullName evidence="1">Macro domain-containing protein</fullName>
    </recommendedName>
</protein>
<organism evidence="2 3">
    <name type="scientific">Sinanodonta woodiana</name>
    <name type="common">Chinese pond mussel</name>
    <name type="synonym">Anodonta woodiana</name>
    <dbReference type="NCBI Taxonomy" id="1069815"/>
    <lineage>
        <taxon>Eukaryota</taxon>
        <taxon>Metazoa</taxon>
        <taxon>Spiralia</taxon>
        <taxon>Lophotrochozoa</taxon>
        <taxon>Mollusca</taxon>
        <taxon>Bivalvia</taxon>
        <taxon>Autobranchia</taxon>
        <taxon>Heteroconchia</taxon>
        <taxon>Palaeoheterodonta</taxon>
        <taxon>Unionida</taxon>
        <taxon>Unionoidea</taxon>
        <taxon>Unionidae</taxon>
        <taxon>Unioninae</taxon>
        <taxon>Sinanodonta</taxon>
    </lineage>
</organism>
<dbReference type="SUPFAM" id="SSF52949">
    <property type="entry name" value="Macro domain-like"/>
    <property type="match status" value="1"/>
</dbReference>
<evidence type="ECO:0000259" key="1">
    <source>
        <dbReference type="PROSITE" id="PS51154"/>
    </source>
</evidence>
<dbReference type="InterPro" id="IPR043472">
    <property type="entry name" value="Macro_dom-like"/>
</dbReference>
<reference evidence="2 3" key="1">
    <citation type="submission" date="2024-11" db="EMBL/GenBank/DDBJ databases">
        <title>Chromosome-level genome assembly of the freshwater bivalve Anodonta woodiana.</title>
        <authorList>
            <person name="Chen X."/>
        </authorList>
    </citation>
    <scope>NUCLEOTIDE SEQUENCE [LARGE SCALE GENOMIC DNA]</scope>
    <source>
        <strain evidence="2">MN2024</strain>
        <tissue evidence="2">Gills</tissue>
    </source>
</reference>
<feature type="domain" description="Macro" evidence="1">
    <location>
        <begin position="14"/>
        <end position="158"/>
    </location>
</feature>
<sequence length="158" mass="17599">MESRSCNPSEQKSTSLPYSFRADRVTVHVSQGSVVDVRGVDAIVNAAWSDQGDIVGIDSAISDKAGDTIKEEYRKYVIKHGSLQEGETLVTSAGELKYKGIIHCVKPKRWSSNSEKEEYVTKLNKAILNIFHEAENHGFFKIAMPAMRAGKYLNTRYA</sequence>
<dbReference type="Gene3D" id="3.40.220.10">
    <property type="entry name" value="Leucine Aminopeptidase, subunit E, domain 1"/>
    <property type="match status" value="1"/>
</dbReference>
<accession>A0ABD3VXH0</accession>
<name>A0ABD3VXH0_SINWO</name>
<evidence type="ECO:0000313" key="2">
    <source>
        <dbReference type="EMBL" id="KAL3865213.1"/>
    </source>
</evidence>
<keyword evidence="3" id="KW-1185">Reference proteome</keyword>
<dbReference type="AlphaFoldDB" id="A0ABD3VXH0"/>
<comment type="caution">
    <text evidence="2">The sequence shown here is derived from an EMBL/GenBank/DDBJ whole genome shotgun (WGS) entry which is preliminary data.</text>
</comment>
<dbReference type="PANTHER" id="PTHR11106">
    <property type="entry name" value="GANGLIOSIDE INDUCED DIFFERENTIATION ASSOCIATED PROTEIN 2-RELATED"/>
    <property type="match status" value="1"/>
</dbReference>
<proteinExistence type="predicted"/>
<gene>
    <name evidence="2" type="ORF">ACJMK2_006829</name>
</gene>
<dbReference type="EMBL" id="JBJQND010000010">
    <property type="protein sequence ID" value="KAL3865213.1"/>
    <property type="molecule type" value="Genomic_DNA"/>
</dbReference>